<evidence type="ECO:0000313" key="1">
    <source>
        <dbReference type="EMBL" id="CAL4096277.1"/>
    </source>
</evidence>
<proteinExistence type="predicted"/>
<organism evidence="1 2">
    <name type="scientific">Meganyctiphanes norvegica</name>
    <name type="common">Northern krill</name>
    <name type="synonym">Thysanopoda norvegica</name>
    <dbReference type="NCBI Taxonomy" id="48144"/>
    <lineage>
        <taxon>Eukaryota</taxon>
        <taxon>Metazoa</taxon>
        <taxon>Ecdysozoa</taxon>
        <taxon>Arthropoda</taxon>
        <taxon>Crustacea</taxon>
        <taxon>Multicrustacea</taxon>
        <taxon>Malacostraca</taxon>
        <taxon>Eumalacostraca</taxon>
        <taxon>Eucarida</taxon>
        <taxon>Euphausiacea</taxon>
        <taxon>Euphausiidae</taxon>
        <taxon>Meganyctiphanes</taxon>
    </lineage>
</organism>
<name>A0AAV2QT06_MEGNR</name>
<sequence>MASYFSEDLLNSRYQAMKVHILSQWLNMGAQRGEYYLQCPCYQDCYCTDWEEIPRIPLNICMYPGELDMFVVHQPFEQYGVIVRWHCIECERELSCGFLPLGTL</sequence>
<accession>A0AAV2QT06</accession>
<keyword evidence="2" id="KW-1185">Reference proteome</keyword>
<evidence type="ECO:0000313" key="2">
    <source>
        <dbReference type="Proteomes" id="UP001497623"/>
    </source>
</evidence>
<dbReference type="AlphaFoldDB" id="A0AAV2QT06"/>
<dbReference type="EMBL" id="CAXKWB010009892">
    <property type="protein sequence ID" value="CAL4096277.1"/>
    <property type="molecule type" value="Genomic_DNA"/>
</dbReference>
<gene>
    <name evidence="1" type="ORF">MNOR_LOCUS15659</name>
</gene>
<dbReference type="Proteomes" id="UP001497623">
    <property type="component" value="Unassembled WGS sequence"/>
</dbReference>
<protein>
    <submittedName>
        <fullName evidence="1">Uncharacterized protein</fullName>
    </submittedName>
</protein>
<comment type="caution">
    <text evidence="1">The sequence shown here is derived from an EMBL/GenBank/DDBJ whole genome shotgun (WGS) entry which is preliminary data.</text>
</comment>
<reference evidence="1 2" key="1">
    <citation type="submission" date="2024-05" db="EMBL/GenBank/DDBJ databases">
        <authorList>
            <person name="Wallberg A."/>
        </authorList>
    </citation>
    <scope>NUCLEOTIDE SEQUENCE [LARGE SCALE GENOMIC DNA]</scope>
</reference>